<gene>
    <name evidence="1" type="ORF">ECRASSUSDP1_LOCUS6013</name>
</gene>
<proteinExistence type="predicted"/>
<protein>
    <submittedName>
        <fullName evidence="1">Uncharacterized protein</fullName>
    </submittedName>
</protein>
<reference evidence="1" key="1">
    <citation type="submission" date="2023-07" db="EMBL/GenBank/DDBJ databases">
        <authorList>
            <consortium name="AG Swart"/>
            <person name="Singh M."/>
            <person name="Singh A."/>
            <person name="Seah K."/>
            <person name="Emmerich C."/>
        </authorList>
    </citation>
    <scope>NUCLEOTIDE SEQUENCE</scope>
    <source>
        <strain evidence="1">DP1</strain>
    </source>
</reference>
<dbReference type="EMBL" id="CAMPGE010005827">
    <property type="protein sequence ID" value="CAI2364668.1"/>
    <property type="molecule type" value="Genomic_DNA"/>
</dbReference>
<name>A0AAD1U9S2_EUPCR</name>
<organism evidence="1 2">
    <name type="scientific">Euplotes crassus</name>
    <dbReference type="NCBI Taxonomy" id="5936"/>
    <lineage>
        <taxon>Eukaryota</taxon>
        <taxon>Sar</taxon>
        <taxon>Alveolata</taxon>
        <taxon>Ciliophora</taxon>
        <taxon>Intramacronucleata</taxon>
        <taxon>Spirotrichea</taxon>
        <taxon>Hypotrichia</taxon>
        <taxon>Euplotida</taxon>
        <taxon>Euplotidae</taxon>
        <taxon>Moneuplotes</taxon>
    </lineage>
</organism>
<comment type="caution">
    <text evidence="1">The sequence shown here is derived from an EMBL/GenBank/DDBJ whole genome shotgun (WGS) entry which is preliminary data.</text>
</comment>
<dbReference type="Proteomes" id="UP001295684">
    <property type="component" value="Unassembled WGS sequence"/>
</dbReference>
<dbReference type="AlphaFoldDB" id="A0AAD1U9S2"/>
<evidence type="ECO:0000313" key="2">
    <source>
        <dbReference type="Proteomes" id="UP001295684"/>
    </source>
</evidence>
<evidence type="ECO:0000313" key="1">
    <source>
        <dbReference type="EMBL" id="CAI2364668.1"/>
    </source>
</evidence>
<accession>A0AAD1U9S2</accession>
<sequence length="499" mass="57782">MNITAATRLALSKNLTVKNKLVGASKISFTRLFSTNMSKSGISLDKVLTNPCVLKSTETVLKTDVVLRALPYKVTSPQHSEPPILINNGKEMTPREIFEEDLQSFTPQFVCVQIDPMKYSKANQQIGKVYIKQQQNKDVKDDKKLEEKNNKFIDKKLDGMLHPDHGDSSLINMGIAEGYFDIKYPKFAGKFRLEKIFDEDLKQIIPKVHKGTADEKELDIFNQRLKSVKPLLDFAINEFHVFPPKGKDVFTPGPCIYHGMEEIYKQCFFNLIDICLVEYPEPLSRLFLHKIADLDYYKAKEIYEGVITCGEELSQRSQMLGFGPLVSKAFQKRIIHEIFPNICVNPRDEYIASHIYQLSDRGYKTMVYLGEANFEGVKKLLEDPPKHIKIPNTLANADMSLFEEDIAPKDQYGNIEDDPIKIEENRTKIPENWKDQIEAHAMLEAAFGTMAWGEPYLKNQFPYLKVYREDIHDDMYMKFQQYFKEKYVEHRKPIDKIFK</sequence>
<keyword evidence="2" id="KW-1185">Reference proteome</keyword>